<evidence type="ECO:0000313" key="3">
    <source>
        <dbReference type="Proteomes" id="UP000255467"/>
    </source>
</evidence>
<organism evidence="2 3">
    <name type="scientific">Nocardia otitidiscaviarum</name>
    <dbReference type="NCBI Taxonomy" id="1823"/>
    <lineage>
        <taxon>Bacteria</taxon>
        <taxon>Bacillati</taxon>
        <taxon>Actinomycetota</taxon>
        <taxon>Actinomycetes</taxon>
        <taxon>Mycobacteriales</taxon>
        <taxon>Nocardiaceae</taxon>
        <taxon>Nocardia</taxon>
    </lineage>
</organism>
<sequence length="180" mass="20369">MSGILNLFWRKPFPWPWRPDRSKISTRARLRAMVDDLELPPDWTIEEFIAAVERMRGRRIARLPLPPTAPVGLCGLWLACKEYDAIFLRPSPDSTVETHVVLHEIGHMLLGHGQDRPISATEWATLKETVGDIDPATVRAARGISSYASNEEYEAELFATLIGSHARTDGPRRDPMLKEM</sequence>
<accession>A0A378YN86</accession>
<gene>
    <name evidence="1" type="ORF">FOH10_23530</name>
    <name evidence="2" type="ORF">NCTC1934_03262</name>
</gene>
<reference evidence="2 3" key="1">
    <citation type="submission" date="2018-06" db="EMBL/GenBank/DDBJ databases">
        <authorList>
            <consortium name="Pathogen Informatics"/>
            <person name="Doyle S."/>
        </authorList>
    </citation>
    <scope>NUCLEOTIDE SEQUENCE [LARGE SCALE GENOMIC DNA]</scope>
    <source>
        <strain evidence="2 3">NCTC1934</strain>
    </source>
</reference>
<dbReference type="STRING" id="1406858.GCA_000710895_05071"/>
<proteinExistence type="predicted"/>
<evidence type="ECO:0000313" key="2">
    <source>
        <dbReference type="EMBL" id="SUA77967.1"/>
    </source>
</evidence>
<dbReference type="AlphaFoldDB" id="A0A378YN86"/>
<dbReference type="KEGG" id="nod:FOH10_23530"/>
<dbReference type="EMBL" id="UGRY01000002">
    <property type="protein sequence ID" value="SUA77967.1"/>
    <property type="molecule type" value="Genomic_DNA"/>
</dbReference>
<evidence type="ECO:0000313" key="1">
    <source>
        <dbReference type="EMBL" id="QDP81244.1"/>
    </source>
</evidence>
<dbReference type="OrthoDB" id="4144896at2"/>
<reference evidence="1 4" key="2">
    <citation type="submission" date="2019-07" db="EMBL/GenBank/DDBJ databases">
        <title>Complete Genome Sequence and Methylome Analysis of Nocardia otitidis-caviarum NEB252.</title>
        <authorList>
            <person name="Fomenkov A."/>
            <person name="Anton B.P."/>
            <person name="Vincze T."/>
            <person name="Roberts R.J."/>
        </authorList>
    </citation>
    <scope>NUCLEOTIDE SEQUENCE [LARGE SCALE GENOMIC DNA]</scope>
    <source>
        <strain evidence="1 4">NEB252</strain>
    </source>
</reference>
<dbReference type="GeneID" id="80335334"/>
<dbReference type="RefSeq" id="WP_143982356.1">
    <property type="nucleotide sequence ID" value="NZ_CP041695.1"/>
</dbReference>
<protein>
    <submittedName>
        <fullName evidence="1">Regulator</fullName>
    </submittedName>
</protein>
<evidence type="ECO:0000313" key="4">
    <source>
        <dbReference type="Proteomes" id="UP000317039"/>
    </source>
</evidence>
<name>A0A378YN86_9NOCA</name>
<dbReference type="Proteomes" id="UP000317039">
    <property type="component" value="Chromosome"/>
</dbReference>
<keyword evidence="3" id="KW-1185">Reference proteome</keyword>
<dbReference type="EMBL" id="CP041695">
    <property type="protein sequence ID" value="QDP81244.1"/>
    <property type="molecule type" value="Genomic_DNA"/>
</dbReference>
<dbReference type="Proteomes" id="UP000255467">
    <property type="component" value="Unassembled WGS sequence"/>
</dbReference>